<evidence type="ECO:0000256" key="1">
    <source>
        <dbReference type="SAM" id="SignalP"/>
    </source>
</evidence>
<comment type="caution">
    <text evidence="2">The sequence shown here is derived from an EMBL/GenBank/DDBJ whole genome shotgun (WGS) entry which is preliminary data.</text>
</comment>
<gene>
    <name evidence="2" type="ORF">Psi01_53910</name>
</gene>
<sequence>MIKGTDSMRTSVKSALATLCLLAASTVFAPSASAETRHTCRPDYWTNKCASGYTPARTDLHRVWIGLDTTSIATWEVWDRETGVRVGRGEVGPDKSFRTGIYGLYGKKYQLTIKADWGTYGFICDC</sequence>
<dbReference type="EMBL" id="BOOJ01000046">
    <property type="protein sequence ID" value="GIH94761.1"/>
    <property type="molecule type" value="Genomic_DNA"/>
</dbReference>
<proteinExistence type="predicted"/>
<feature type="signal peptide" evidence="1">
    <location>
        <begin position="1"/>
        <end position="29"/>
    </location>
</feature>
<accession>A0A8J3SLH0</accession>
<keyword evidence="3" id="KW-1185">Reference proteome</keyword>
<evidence type="ECO:0000313" key="3">
    <source>
        <dbReference type="Proteomes" id="UP000619788"/>
    </source>
</evidence>
<dbReference type="Proteomes" id="UP000619788">
    <property type="component" value="Unassembled WGS sequence"/>
</dbReference>
<keyword evidence="1" id="KW-0732">Signal</keyword>
<reference evidence="2 3" key="1">
    <citation type="submission" date="2021-01" db="EMBL/GenBank/DDBJ databases">
        <title>Whole genome shotgun sequence of Planobispora siamensis NBRC 107568.</title>
        <authorList>
            <person name="Komaki H."/>
            <person name="Tamura T."/>
        </authorList>
    </citation>
    <scope>NUCLEOTIDE SEQUENCE [LARGE SCALE GENOMIC DNA]</scope>
    <source>
        <strain evidence="2 3">NBRC 107568</strain>
    </source>
</reference>
<feature type="chain" id="PRO_5038919125" evidence="1">
    <location>
        <begin position="30"/>
        <end position="126"/>
    </location>
</feature>
<organism evidence="2 3">
    <name type="scientific">Planobispora siamensis</name>
    <dbReference type="NCBI Taxonomy" id="936338"/>
    <lineage>
        <taxon>Bacteria</taxon>
        <taxon>Bacillati</taxon>
        <taxon>Actinomycetota</taxon>
        <taxon>Actinomycetes</taxon>
        <taxon>Streptosporangiales</taxon>
        <taxon>Streptosporangiaceae</taxon>
        <taxon>Planobispora</taxon>
    </lineage>
</organism>
<protein>
    <submittedName>
        <fullName evidence="2">Uncharacterized protein</fullName>
    </submittedName>
</protein>
<name>A0A8J3SLH0_9ACTN</name>
<evidence type="ECO:0000313" key="2">
    <source>
        <dbReference type="EMBL" id="GIH94761.1"/>
    </source>
</evidence>
<dbReference type="AlphaFoldDB" id="A0A8J3SLH0"/>